<accession>A0A8T0CEH4</accession>
<evidence type="ECO:0000259" key="1">
    <source>
        <dbReference type="PROSITE" id="PS50904"/>
    </source>
</evidence>
<organism evidence="2 3">
    <name type="scientific">Corymbia citriodora subsp. variegata</name>
    <dbReference type="NCBI Taxonomy" id="360336"/>
    <lineage>
        <taxon>Eukaryota</taxon>
        <taxon>Viridiplantae</taxon>
        <taxon>Streptophyta</taxon>
        <taxon>Embryophyta</taxon>
        <taxon>Tracheophyta</taxon>
        <taxon>Spermatophyta</taxon>
        <taxon>Magnoliopsida</taxon>
        <taxon>eudicotyledons</taxon>
        <taxon>Gunneridae</taxon>
        <taxon>Pentapetalae</taxon>
        <taxon>rosids</taxon>
        <taxon>malvids</taxon>
        <taxon>Myrtales</taxon>
        <taxon>Myrtaceae</taxon>
        <taxon>Myrtoideae</taxon>
        <taxon>Eucalypteae</taxon>
        <taxon>Corymbia</taxon>
    </lineage>
</organism>
<feature type="domain" description="PRELI/MSF1" evidence="1">
    <location>
        <begin position="1"/>
        <end position="189"/>
    </location>
</feature>
<dbReference type="Proteomes" id="UP000806378">
    <property type="component" value="Unassembled WGS sequence"/>
</dbReference>
<proteinExistence type="predicted"/>
<name>A0A8T0CEH4_CORYI</name>
<dbReference type="GO" id="GO:0005758">
    <property type="term" value="C:mitochondrial intermembrane space"/>
    <property type="evidence" value="ECO:0007669"/>
    <property type="project" value="InterPro"/>
</dbReference>
<comment type="caution">
    <text evidence="2">The sequence shown here is derived from an EMBL/GenBank/DDBJ whole genome shotgun (WGS) entry which is preliminary data.</text>
</comment>
<dbReference type="OrthoDB" id="341300at2759"/>
<dbReference type="PANTHER" id="PTHR11158">
    <property type="entry name" value="MSF1/PX19 RELATED"/>
    <property type="match status" value="1"/>
</dbReference>
<dbReference type="InterPro" id="IPR037365">
    <property type="entry name" value="Slowmo/Ups"/>
</dbReference>
<evidence type="ECO:0000313" key="3">
    <source>
        <dbReference type="Proteomes" id="UP000806378"/>
    </source>
</evidence>
<dbReference type="PROSITE" id="PS50904">
    <property type="entry name" value="PRELI_MSF1"/>
    <property type="match status" value="1"/>
</dbReference>
<dbReference type="Gramene" id="rna-gnl|WGS:JABURB|Cocit.L0704.1">
    <property type="protein sequence ID" value="cds-KAF7845771.1"/>
    <property type="gene ID" value="gene-BT93_L0704"/>
</dbReference>
<sequence>MKIYSSSTEYNYSFPTVTLAYFLRYPNPYSTHVMSTDVLDRHLDPLTNRLHTVRLHLKRSKVPAGILAFLPKDWVGPGGKNSSFVLEKTTVDVKEGWMKTESRNMEWTGVLSVVEQQLYKDMSVAEIGARDKATACKTTVTFVSRFGEKIRRRRKMRAEAREQDAANDDDTTEKQGFFARLKNASVQSTIELLGQKRSAQSVTNGAEGMRVVLSRLREGGIRGVLDGMRHDRMTLMGDDGLWQDVWRQGQSESSKKDSD</sequence>
<dbReference type="Pfam" id="PF04707">
    <property type="entry name" value="PRELI"/>
    <property type="match status" value="1"/>
</dbReference>
<dbReference type="EMBL" id="MU100680">
    <property type="protein sequence ID" value="KAF7845771.1"/>
    <property type="molecule type" value="Genomic_DNA"/>
</dbReference>
<protein>
    <recommendedName>
        <fullName evidence="1">PRELI/MSF1 domain-containing protein</fullName>
    </recommendedName>
</protein>
<evidence type="ECO:0000313" key="2">
    <source>
        <dbReference type="EMBL" id="KAF7845771.1"/>
    </source>
</evidence>
<keyword evidence="3" id="KW-1185">Reference proteome</keyword>
<dbReference type="InterPro" id="IPR006797">
    <property type="entry name" value="PRELI/MSF1_dom"/>
</dbReference>
<reference evidence="2" key="1">
    <citation type="submission" date="2020-05" db="EMBL/GenBank/DDBJ databases">
        <title>WGS assembly of Corymbia citriodora subspecies variegata.</title>
        <authorList>
            <person name="Barry K."/>
            <person name="Hundley H."/>
            <person name="Shu S."/>
            <person name="Jenkins J."/>
            <person name="Grimwood J."/>
            <person name="Baten A."/>
        </authorList>
    </citation>
    <scope>NUCLEOTIDE SEQUENCE</scope>
    <source>
        <strain evidence="2">CV2-018</strain>
    </source>
</reference>
<dbReference type="AlphaFoldDB" id="A0A8T0CEH4"/>
<gene>
    <name evidence="2" type="ORF">BT93_L0704</name>
</gene>